<dbReference type="AlphaFoldDB" id="A0A8S1EYM4"/>
<dbReference type="Pfam" id="PF00069">
    <property type="entry name" value="Pkinase"/>
    <property type="match status" value="1"/>
</dbReference>
<feature type="compositionally biased region" description="Pro residues" evidence="2">
    <location>
        <begin position="27"/>
        <end position="36"/>
    </location>
</feature>
<proteinExistence type="predicted"/>
<evidence type="ECO:0000313" key="5">
    <source>
        <dbReference type="Proteomes" id="UP000494206"/>
    </source>
</evidence>
<dbReference type="OrthoDB" id="2687620at2759"/>
<dbReference type="InterPro" id="IPR011009">
    <property type="entry name" value="Kinase-like_dom_sf"/>
</dbReference>
<organism evidence="4 5">
    <name type="scientific">Caenorhabditis bovis</name>
    <dbReference type="NCBI Taxonomy" id="2654633"/>
    <lineage>
        <taxon>Eukaryota</taxon>
        <taxon>Metazoa</taxon>
        <taxon>Ecdysozoa</taxon>
        <taxon>Nematoda</taxon>
        <taxon>Chromadorea</taxon>
        <taxon>Rhabditida</taxon>
        <taxon>Rhabditina</taxon>
        <taxon>Rhabditomorpha</taxon>
        <taxon>Rhabditoidea</taxon>
        <taxon>Rhabditidae</taxon>
        <taxon>Peloderinae</taxon>
        <taxon>Caenorhabditis</taxon>
    </lineage>
</organism>
<dbReference type="InterPro" id="IPR017441">
    <property type="entry name" value="Protein_kinase_ATP_BS"/>
</dbReference>
<evidence type="ECO:0000259" key="3">
    <source>
        <dbReference type="PROSITE" id="PS50011"/>
    </source>
</evidence>
<dbReference type="InterPro" id="IPR000719">
    <property type="entry name" value="Prot_kinase_dom"/>
</dbReference>
<evidence type="ECO:0000256" key="2">
    <source>
        <dbReference type="SAM" id="MobiDB-lite"/>
    </source>
</evidence>
<evidence type="ECO:0000313" key="4">
    <source>
        <dbReference type="EMBL" id="CAB3405181.1"/>
    </source>
</evidence>
<dbReference type="PROSITE" id="PS00107">
    <property type="entry name" value="PROTEIN_KINASE_ATP"/>
    <property type="match status" value="1"/>
</dbReference>
<gene>
    <name evidence="4" type="ORF">CBOVIS_LOCUS7408</name>
</gene>
<keyword evidence="1" id="KW-0067">ATP-binding</keyword>
<accession>A0A8S1EYM4</accession>
<dbReference type="PANTHER" id="PTHR11909">
    <property type="entry name" value="CASEIN KINASE-RELATED"/>
    <property type="match status" value="1"/>
</dbReference>
<dbReference type="Gene3D" id="1.10.510.10">
    <property type="entry name" value="Transferase(Phosphotransferase) domain 1"/>
    <property type="match status" value="1"/>
</dbReference>
<comment type="caution">
    <text evidence="4">The sequence shown here is derived from an EMBL/GenBank/DDBJ whole genome shotgun (WGS) entry which is preliminary data.</text>
</comment>
<dbReference type="SMART" id="SM00220">
    <property type="entry name" value="S_TKc"/>
    <property type="match status" value="1"/>
</dbReference>
<reference evidence="4 5" key="1">
    <citation type="submission" date="2020-04" db="EMBL/GenBank/DDBJ databases">
        <authorList>
            <person name="Laetsch R D."/>
            <person name="Stevens L."/>
            <person name="Kumar S."/>
            <person name="Blaxter L. M."/>
        </authorList>
    </citation>
    <scope>NUCLEOTIDE SEQUENCE [LARGE SCALE GENOMIC DNA]</scope>
</reference>
<dbReference type="FunFam" id="1.10.510.10:FF:001089">
    <property type="entry name" value="Protein CBG12477"/>
    <property type="match status" value="1"/>
</dbReference>
<dbReference type="SUPFAM" id="SSF56112">
    <property type="entry name" value="Protein kinase-like (PK-like)"/>
    <property type="match status" value="1"/>
</dbReference>
<sequence>MSEMVVIPNTPTLVAEQNIERPRATAPAPPPAPAAPAAPRASKREQHSKRDKLPTVGEVIINERNEPIMLKTKLGDGAMGHVFLATYDGEAVAVKTEKYSTAMLPMELRVLSIAQREKCKHFCRIYDYGTVRKEFNYMIITLLYKDLYRLRSEMANRSFSLNTSTKIALDTLEAIEELHSIGFLSRDVKPSNFAPGLREQQKHKTIFMFDFGLAKKFVDRENRKLKSRGEVGWRGTVRYGSLNAHKRLDLGRRDDIECWFYMLIEMYVSELPWRFLTERAAVGKAKEHVRAEGRKNFFHNVPKQFETILNMIDGYQFETRPDYKAIKRLIQEVRNENGLTDRVKWDWQTDESQHSELTETTSVMSDNAILAEEGTINLTETAKQRCSITGEKLARADEEAVGHEGGKDRVHRDNSEAG</sequence>
<evidence type="ECO:0000256" key="1">
    <source>
        <dbReference type="PROSITE-ProRule" id="PRU10141"/>
    </source>
</evidence>
<dbReference type="GO" id="GO:0004672">
    <property type="term" value="F:protein kinase activity"/>
    <property type="evidence" value="ECO:0007669"/>
    <property type="project" value="InterPro"/>
</dbReference>
<dbReference type="EMBL" id="CADEPM010000004">
    <property type="protein sequence ID" value="CAB3405181.1"/>
    <property type="molecule type" value="Genomic_DNA"/>
</dbReference>
<feature type="domain" description="Protein kinase" evidence="3">
    <location>
        <begin position="68"/>
        <end position="334"/>
    </location>
</feature>
<keyword evidence="5" id="KW-1185">Reference proteome</keyword>
<keyword evidence="1" id="KW-0547">Nucleotide-binding</keyword>
<name>A0A8S1EYM4_9PELO</name>
<dbReference type="Proteomes" id="UP000494206">
    <property type="component" value="Unassembled WGS sequence"/>
</dbReference>
<dbReference type="GO" id="GO:0005524">
    <property type="term" value="F:ATP binding"/>
    <property type="evidence" value="ECO:0007669"/>
    <property type="project" value="UniProtKB-UniRule"/>
</dbReference>
<dbReference type="PROSITE" id="PS50011">
    <property type="entry name" value="PROTEIN_KINASE_DOM"/>
    <property type="match status" value="1"/>
</dbReference>
<protein>
    <recommendedName>
        <fullName evidence="3">Protein kinase domain-containing protein</fullName>
    </recommendedName>
</protein>
<feature type="binding site" evidence="1">
    <location>
        <position position="95"/>
    </location>
    <ligand>
        <name>ATP</name>
        <dbReference type="ChEBI" id="CHEBI:30616"/>
    </ligand>
</feature>
<dbReference type="InterPro" id="IPR050235">
    <property type="entry name" value="CK1_Ser-Thr_kinase"/>
</dbReference>
<feature type="region of interest" description="Disordered" evidence="2">
    <location>
        <begin position="392"/>
        <end position="418"/>
    </location>
</feature>
<feature type="region of interest" description="Disordered" evidence="2">
    <location>
        <begin position="1"/>
        <end position="56"/>
    </location>
</feature>